<dbReference type="EMBL" id="JAYLLH010000026">
    <property type="protein sequence ID" value="MEC3862657.1"/>
    <property type="molecule type" value="Genomic_DNA"/>
</dbReference>
<organism evidence="1 2">
    <name type="scientific">Mesobacterium hydrothermale</name>
    <dbReference type="NCBI Taxonomy" id="3111907"/>
    <lineage>
        <taxon>Bacteria</taxon>
        <taxon>Pseudomonadati</taxon>
        <taxon>Pseudomonadota</taxon>
        <taxon>Alphaproteobacteria</taxon>
        <taxon>Rhodobacterales</taxon>
        <taxon>Roseobacteraceae</taxon>
        <taxon>Mesobacterium</taxon>
    </lineage>
</organism>
<dbReference type="Pfam" id="PF13692">
    <property type="entry name" value="Glyco_trans_1_4"/>
    <property type="match status" value="1"/>
</dbReference>
<dbReference type="Gene3D" id="3.40.50.2000">
    <property type="entry name" value="Glycogen Phosphorylase B"/>
    <property type="match status" value="1"/>
</dbReference>
<sequence>MKIAALVDFPYWEGNVGTAIRIESLCQSLAKVCDLTVVSSVTLHSGHQSFAEDAPYRLIDRQTLKEIDKRLTGIVYPRVRKDRLSTVRSVAEFCRMENFDAVLTPYFNRDWMAEHIPPETLRIVDTIDCQSQRTRSFAAHGLTPTFPMTAAAEGKQLDRYDIALAISDEDHDEFTQITRTPVITAPFRLPVNDLYRVRANANELLFIAAKSDVNDMSLAYLLRDVLPLVDRPVRLNIVGNVTVPEYRPANTEVICHERIEDLREIYTKVDLALNPTYAGGGVKTKTLEAIAHGVPVISSDEGARGLHHLLPEPLIVNDKEQFAYVTGLLLDNNRLRARLSQQMMANLASEAKEDWLDPFLHMARAARAAKLEAAAAR</sequence>
<evidence type="ECO:0000313" key="1">
    <source>
        <dbReference type="EMBL" id="MEC3862657.1"/>
    </source>
</evidence>
<reference evidence="1 2" key="1">
    <citation type="submission" date="2024-01" db="EMBL/GenBank/DDBJ databases">
        <title>Mesobacterium rodlantinim sp. nov., isolated from shallow sea hydrothermal systems off Kueishantao Island.</title>
        <authorList>
            <person name="Su Z."/>
            <person name="Tang K."/>
        </authorList>
    </citation>
    <scope>NUCLEOTIDE SEQUENCE [LARGE SCALE GENOMIC DNA]</scope>
    <source>
        <strain evidence="1 2">TK19101</strain>
    </source>
</reference>
<dbReference type="SUPFAM" id="SSF53756">
    <property type="entry name" value="UDP-Glycosyltransferase/glycogen phosphorylase"/>
    <property type="match status" value="1"/>
</dbReference>
<dbReference type="Proteomes" id="UP001348149">
    <property type="component" value="Unassembled WGS sequence"/>
</dbReference>
<comment type="caution">
    <text evidence="1">The sequence shown here is derived from an EMBL/GenBank/DDBJ whole genome shotgun (WGS) entry which is preliminary data.</text>
</comment>
<proteinExistence type="predicted"/>
<evidence type="ECO:0000313" key="2">
    <source>
        <dbReference type="Proteomes" id="UP001348149"/>
    </source>
</evidence>
<dbReference type="RefSeq" id="WP_326298591.1">
    <property type="nucleotide sequence ID" value="NZ_JAYLLH010000026.1"/>
</dbReference>
<protein>
    <submittedName>
        <fullName evidence="1">Glycosyltransferase family 4 protein</fullName>
    </submittedName>
</protein>
<gene>
    <name evidence="1" type="ORF">VK792_15305</name>
</gene>
<keyword evidence="2" id="KW-1185">Reference proteome</keyword>
<name>A0ABU6HJW1_9RHOB</name>
<accession>A0ABU6HJW1</accession>